<evidence type="ECO:0000256" key="10">
    <source>
        <dbReference type="ARBA" id="ARBA00023180"/>
    </source>
</evidence>
<accession>A0ABD3DFK4</accession>
<evidence type="ECO:0000313" key="13">
    <source>
        <dbReference type="EMBL" id="KAL3641113.1"/>
    </source>
</evidence>
<keyword evidence="8" id="KW-0333">Golgi apparatus</keyword>
<dbReference type="FunFam" id="3.90.550.10:FF:000127">
    <property type="entry name" value="Probable glycosyltransferase 7"/>
    <property type="match status" value="1"/>
</dbReference>
<evidence type="ECO:0000256" key="3">
    <source>
        <dbReference type="ARBA" id="ARBA00022676"/>
    </source>
</evidence>
<evidence type="ECO:0000256" key="11">
    <source>
        <dbReference type="SAM" id="Coils"/>
    </source>
</evidence>
<comment type="caution">
    <text evidence="13">The sequence shown here is derived from an EMBL/GenBank/DDBJ whole genome shotgun (WGS) entry which is preliminary data.</text>
</comment>
<sequence>MNKSILRTNSFAHSKYRLLCIATLIGAVVIFSALWFNFKEPKFSSLFPNPNIIESPEKTFYDDPEIYYTIDKPMFNWDEKRRNWLKNHPNLGSKNGVIVVTGSQPSPCKNPSGDHFLLRLFKNKVDYCRIHRYKIFYNNGFFEPKMRSFWAKIPILRAAMLAHPEMEWLFWVDSDAIFTDMEFKVPFERYEDHNMVVHGWPNMIYQDKSWVAVNAGVFLIRNCQWAMEFLDVWASMGPKSPDFIKWGKILRETLKDKMFPESDDQSALVYLLLKGDKKWTDKIYVENEYFLHGYWLGFADKFDEIENKYLEMEKRVKKLRRAHAEVASESYAAKREWVGDGKRPFVTHFTGCQPCSGDNNLEYKGNSCTVGMERALNFADNQVLRNYGFVHPDIENGSFLLPLSFR</sequence>
<evidence type="ECO:0000256" key="1">
    <source>
        <dbReference type="ARBA" id="ARBA00004323"/>
    </source>
</evidence>
<feature type="coiled-coil region" evidence="11">
    <location>
        <begin position="302"/>
        <end position="329"/>
    </location>
</feature>
<evidence type="ECO:0000256" key="2">
    <source>
        <dbReference type="ARBA" id="ARBA00005664"/>
    </source>
</evidence>
<proteinExistence type="inferred from homology"/>
<evidence type="ECO:0000313" key="14">
    <source>
        <dbReference type="Proteomes" id="UP001632038"/>
    </source>
</evidence>
<comment type="subcellular location">
    <subcellularLocation>
        <location evidence="1">Golgi apparatus membrane</location>
        <topology evidence="1">Single-pass type II membrane protein</topology>
    </subcellularLocation>
</comment>
<evidence type="ECO:0000256" key="12">
    <source>
        <dbReference type="SAM" id="Phobius"/>
    </source>
</evidence>
<dbReference type="PANTHER" id="PTHR31311:SF15">
    <property type="entry name" value="GLYCOSYLTRANSFERASE 6-LIKE"/>
    <property type="match status" value="1"/>
</dbReference>
<evidence type="ECO:0000256" key="7">
    <source>
        <dbReference type="ARBA" id="ARBA00022989"/>
    </source>
</evidence>
<gene>
    <name evidence="13" type="ORF">CASFOL_016081</name>
</gene>
<keyword evidence="5 12" id="KW-0812">Transmembrane</keyword>
<keyword evidence="11" id="KW-0175">Coiled coil</keyword>
<dbReference type="InterPro" id="IPR029044">
    <property type="entry name" value="Nucleotide-diphossugar_trans"/>
</dbReference>
<dbReference type="GO" id="GO:0000139">
    <property type="term" value="C:Golgi membrane"/>
    <property type="evidence" value="ECO:0007669"/>
    <property type="project" value="UniProtKB-SubCell"/>
</dbReference>
<keyword evidence="3" id="KW-0328">Glycosyltransferase</keyword>
<evidence type="ECO:0000256" key="4">
    <source>
        <dbReference type="ARBA" id="ARBA00022679"/>
    </source>
</evidence>
<keyword evidence="7 12" id="KW-1133">Transmembrane helix</keyword>
<dbReference type="Gene3D" id="3.90.550.10">
    <property type="entry name" value="Spore Coat Polysaccharide Biosynthesis Protein SpsA, Chain A"/>
    <property type="match status" value="1"/>
</dbReference>
<keyword evidence="10" id="KW-0325">Glycoprotein</keyword>
<dbReference type="InterPro" id="IPR008630">
    <property type="entry name" value="Glyco_trans_34"/>
</dbReference>
<feature type="transmembrane region" description="Helical" evidence="12">
    <location>
        <begin position="16"/>
        <end position="38"/>
    </location>
</feature>
<dbReference type="GO" id="GO:0008378">
    <property type="term" value="F:galactosyltransferase activity"/>
    <property type="evidence" value="ECO:0007669"/>
    <property type="project" value="UniProtKB-ARBA"/>
</dbReference>
<keyword evidence="4" id="KW-0808">Transferase</keyword>
<evidence type="ECO:0000256" key="9">
    <source>
        <dbReference type="ARBA" id="ARBA00023136"/>
    </source>
</evidence>
<keyword evidence="6" id="KW-0735">Signal-anchor</keyword>
<reference evidence="14" key="1">
    <citation type="journal article" date="2024" name="IScience">
        <title>Strigolactones Initiate the Formation of Haustorium-like Structures in Castilleja.</title>
        <authorList>
            <person name="Buerger M."/>
            <person name="Peterson D."/>
            <person name="Chory J."/>
        </authorList>
    </citation>
    <scope>NUCLEOTIDE SEQUENCE [LARGE SCALE GENOMIC DNA]</scope>
</reference>
<evidence type="ECO:0000256" key="5">
    <source>
        <dbReference type="ARBA" id="ARBA00022692"/>
    </source>
</evidence>
<organism evidence="13 14">
    <name type="scientific">Castilleja foliolosa</name>
    <dbReference type="NCBI Taxonomy" id="1961234"/>
    <lineage>
        <taxon>Eukaryota</taxon>
        <taxon>Viridiplantae</taxon>
        <taxon>Streptophyta</taxon>
        <taxon>Embryophyta</taxon>
        <taxon>Tracheophyta</taxon>
        <taxon>Spermatophyta</taxon>
        <taxon>Magnoliopsida</taxon>
        <taxon>eudicotyledons</taxon>
        <taxon>Gunneridae</taxon>
        <taxon>Pentapetalae</taxon>
        <taxon>asterids</taxon>
        <taxon>lamiids</taxon>
        <taxon>Lamiales</taxon>
        <taxon>Orobanchaceae</taxon>
        <taxon>Pedicularideae</taxon>
        <taxon>Castillejinae</taxon>
        <taxon>Castilleja</taxon>
    </lineage>
</organism>
<evidence type="ECO:0000256" key="6">
    <source>
        <dbReference type="ARBA" id="ARBA00022968"/>
    </source>
</evidence>
<dbReference type="PANTHER" id="PTHR31311">
    <property type="entry name" value="XYLOGLUCAN 6-XYLOSYLTRANSFERASE 5-RELATED-RELATED"/>
    <property type="match status" value="1"/>
</dbReference>
<dbReference type="EMBL" id="JAVIJP010000017">
    <property type="protein sequence ID" value="KAL3641113.1"/>
    <property type="molecule type" value="Genomic_DNA"/>
</dbReference>
<name>A0ABD3DFK4_9LAMI</name>
<evidence type="ECO:0000256" key="8">
    <source>
        <dbReference type="ARBA" id="ARBA00023034"/>
    </source>
</evidence>
<comment type="similarity">
    <text evidence="2">Belongs to the glycosyltransferase 34 family.</text>
</comment>
<keyword evidence="9 12" id="KW-0472">Membrane</keyword>
<protein>
    <submittedName>
        <fullName evidence="13">Uncharacterized protein</fullName>
    </submittedName>
</protein>
<dbReference type="Proteomes" id="UP001632038">
    <property type="component" value="Unassembled WGS sequence"/>
</dbReference>
<dbReference type="AlphaFoldDB" id="A0ABD3DFK4"/>
<keyword evidence="14" id="KW-1185">Reference proteome</keyword>
<dbReference type="Pfam" id="PF05637">
    <property type="entry name" value="Glyco_transf_34"/>
    <property type="match status" value="1"/>
</dbReference>